<sequence>MHSNGPTVSSFHPAPPITDYTAMLLQTRNLKATDRRDKIFAVHGLLSKLGAHLPKPDYSKSIEQIYQEAATAVIRDDKRLHILASITGEKLPKEIASWDDYVKLSADKPKFRTSKDGSRLKIGGFEVGKIQERSDVFPSRYDRYTIRKVKTLQGLLEMLKRYPHQQGLVDFFSGFIEKAWARIKASPELSVRVLLTYWIKVLESFKGYSGTHKRKRCYADKIEKWTIKCAEREGLRATGDLAREDIRNFPKFMRMLLDRKVMFITDKGHRGIASRALRKCDRIVYLHEVSLPMIVRKAKSKWRLVAPAYIQGGMLEPDTTHNMLLAPTELRPCWDRYVLV</sequence>
<dbReference type="PANTHER" id="PTHR24148">
    <property type="entry name" value="ANKYRIN REPEAT DOMAIN-CONTAINING PROTEIN 39 HOMOLOG-RELATED"/>
    <property type="match status" value="1"/>
</dbReference>
<name>A0A9P4P9Q5_9PLEO</name>
<gene>
    <name evidence="1" type="ORF">P171DRAFT_448723</name>
</gene>
<keyword evidence="2" id="KW-1185">Reference proteome</keyword>
<organism evidence="1 2">
    <name type="scientific">Karstenula rhodostoma CBS 690.94</name>
    <dbReference type="NCBI Taxonomy" id="1392251"/>
    <lineage>
        <taxon>Eukaryota</taxon>
        <taxon>Fungi</taxon>
        <taxon>Dikarya</taxon>
        <taxon>Ascomycota</taxon>
        <taxon>Pezizomycotina</taxon>
        <taxon>Dothideomycetes</taxon>
        <taxon>Pleosporomycetidae</taxon>
        <taxon>Pleosporales</taxon>
        <taxon>Massarineae</taxon>
        <taxon>Didymosphaeriaceae</taxon>
        <taxon>Karstenula</taxon>
    </lineage>
</organism>
<accession>A0A9P4P9Q5</accession>
<dbReference type="PANTHER" id="PTHR24148:SF64">
    <property type="entry name" value="HETEROKARYON INCOMPATIBILITY DOMAIN-CONTAINING PROTEIN"/>
    <property type="match status" value="1"/>
</dbReference>
<comment type="caution">
    <text evidence="1">The sequence shown here is derived from an EMBL/GenBank/DDBJ whole genome shotgun (WGS) entry which is preliminary data.</text>
</comment>
<dbReference type="InterPro" id="IPR052895">
    <property type="entry name" value="HetReg/Transcr_Mod"/>
</dbReference>
<dbReference type="OrthoDB" id="194358at2759"/>
<evidence type="ECO:0000313" key="1">
    <source>
        <dbReference type="EMBL" id="KAF2439248.1"/>
    </source>
</evidence>
<dbReference type="AlphaFoldDB" id="A0A9P4P9Q5"/>
<proteinExistence type="predicted"/>
<reference evidence="1" key="1">
    <citation type="journal article" date="2020" name="Stud. Mycol.">
        <title>101 Dothideomycetes genomes: a test case for predicting lifestyles and emergence of pathogens.</title>
        <authorList>
            <person name="Haridas S."/>
            <person name="Albert R."/>
            <person name="Binder M."/>
            <person name="Bloem J."/>
            <person name="Labutti K."/>
            <person name="Salamov A."/>
            <person name="Andreopoulos B."/>
            <person name="Baker S."/>
            <person name="Barry K."/>
            <person name="Bills G."/>
            <person name="Bluhm B."/>
            <person name="Cannon C."/>
            <person name="Castanera R."/>
            <person name="Culley D."/>
            <person name="Daum C."/>
            <person name="Ezra D."/>
            <person name="Gonzalez J."/>
            <person name="Henrissat B."/>
            <person name="Kuo A."/>
            <person name="Liang C."/>
            <person name="Lipzen A."/>
            <person name="Lutzoni F."/>
            <person name="Magnuson J."/>
            <person name="Mondo S."/>
            <person name="Nolan M."/>
            <person name="Ohm R."/>
            <person name="Pangilinan J."/>
            <person name="Park H.-J."/>
            <person name="Ramirez L."/>
            <person name="Alfaro M."/>
            <person name="Sun H."/>
            <person name="Tritt A."/>
            <person name="Yoshinaga Y."/>
            <person name="Zwiers L.-H."/>
            <person name="Turgeon B."/>
            <person name="Goodwin S."/>
            <person name="Spatafora J."/>
            <person name="Crous P."/>
            <person name="Grigoriev I."/>
        </authorList>
    </citation>
    <scope>NUCLEOTIDE SEQUENCE</scope>
    <source>
        <strain evidence="1">CBS 690.94</strain>
    </source>
</reference>
<dbReference type="Proteomes" id="UP000799764">
    <property type="component" value="Unassembled WGS sequence"/>
</dbReference>
<dbReference type="EMBL" id="MU001510">
    <property type="protein sequence ID" value="KAF2439248.1"/>
    <property type="molecule type" value="Genomic_DNA"/>
</dbReference>
<evidence type="ECO:0000313" key="2">
    <source>
        <dbReference type="Proteomes" id="UP000799764"/>
    </source>
</evidence>
<protein>
    <submittedName>
        <fullName evidence="1">Uncharacterized protein</fullName>
    </submittedName>
</protein>